<dbReference type="EMBL" id="CP066681">
    <property type="protein sequence ID" value="QQG35468.1"/>
    <property type="molecule type" value="Genomic_DNA"/>
</dbReference>
<evidence type="ECO:0000313" key="2">
    <source>
        <dbReference type="Proteomes" id="UP000595362"/>
    </source>
</evidence>
<accession>A0A7T5R0U4</accession>
<dbReference type="Proteomes" id="UP000595362">
    <property type="component" value="Chromosome"/>
</dbReference>
<sequence>MKQIRAGIDMHEIYGGYVQAELSDGRFGNYQVARRIFQDFQRLANEHPAAFQTLAHQLHQNGDVEKLSDACKQACRDVGLAFREPAENGGLKWQRPLEDLREFAKLSVMAAPQGLLQRFFSVNTGVPIYKMGTPFKKPSARALDEVESRYLTTVCLDWIGPDSCHYPGNRLIP</sequence>
<name>A0A7T5R0U4_9BACT</name>
<reference evidence="1 2" key="1">
    <citation type="submission" date="2020-07" db="EMBL/GenBank/DDBJ databases">
        <title>Huge and variable diversity of episymbiotic CPR bacteria and DPANN archaea in groundwater ecosystems.</title>
        <authorList>
            <person name="He C.Y."/>
            <person name="Keren R."/>
            <person name="Whittaker M."/>
            <person name="Farag I.F."/>
            <person name="Doudna J."/>
            <person name="Cate J.H.D."/>
            <person name="Banfield J.F."/>
        </authorList>
    </citation>
    <scope>NUCLEOTIDE SEQUENCE [LARGE SCALE GENOMIC DNA]</scope>
    <source>
        <strain evidence="1">NC_groundwater_70_Ag_B-0.1um_54_66</strain>
    </source>
</reference>
<dbReference type="AlphaFoldDB" id="A0A7T5R0U4"/>
<gene>
    <name evidence="1" type="ORF">HYS17_07950</name>
</gene>
<protein>
    <submittedName>
        <fullName evidence="1">Uncharacterized protein</fullName>
    </submittedName>
</protein>
<proteinExistence type="predicted"/>
<organism evidence="1 2">
    <name type="scientific">Micavibrio aeruginosavorus</name>
    <dbReference type="NCBI Taxonomy" id="349221"/>
    <lineage>
        <taxon>Bacteria</taxon>
        <taxon>Pseudomonadati</taxon>
        <taxon>Bdellovibrionota</taxon>
        <taxon>Bdellovibrionia</taxon>
        <taxon>Bdellovibrionales</taxon>
        <taxon>Pseudobdellovibrionaceae</taxon>
        <taxon>Micavibrio</taxon>
    </lineage>
</organism>
<evidence type="ECO:0000313" key="1">
    <source>
        <dbReference type="EMBL" id="QQG35468.1"/>
    </source>
</evidence>